<feature type="transmembrane region" description="Helical" evidence="2">
    <location>
        <begin position="1203"/>
        <end position="1224"/>
    </location>
</feature>
<dbReference type="SUPFAM" id="SSF53098">
    <property type="entry name" value="Ribonuclease H-like"/>
    <property type="match status" value="1"/>
</dbReference>
<dbReference type="GO" id="GO:0003676">
    <property type="term" value="F:nucleic acid binding"/>
    <property type="evidence" value="ECO:0007669"/>
    <property type="project" value="InterPro"/>
</dbReference>
<dbReference type="GO" id="GO:0015074">
    <property type="term" value="P:DNA integration"/>
    <property type="evidence" value="ECO:0007669"/>
    <property type="project" value="InterPro"/>
</dbReference>
<dbReference type="Gene3D" id="3.30.420.10">
    <property type="entry name" value="Ribonuclease H-like superfamily/Ribonuclease H"/>
    <property type="match status" value="1"/>
</dbReference>
<protein>
    <recommendedName>
        <fullName evidence="3">Integrase catalytic domain-containing protein</fullName>
    </recommendedName>
</protein>
<evidence type="ECO:0000259" key="3">
    <source>
        <dbReference type="PROSITE" id="PS50994"/>
    </source>
</evidence>
<dbReference type="EMBL" id="JAUJYN010000011">
    <property type="protein sequence ID" value="KAK1260381.1"/>
    <property type="molecule type" value="Genomic_DNA"/>
</dbReference>
<feature type="compositionally biased region" description="Low complexity" evidence="1">
    <location>
        <begin position="604"/>
        <end position="623"/>
    </location>
</feature>
<dbReference type="Pfam" id="PF00665">
    <property type="entry name" value="rve"/>
    <property type="match status" value="1"/>
</dbReference>
<organism evidence="4 5">
    <name type="scientific">Acorus gramineus</name>
    <name type="common">Dwarf sweet flag</name>
    <dbReference type="NCBI Taxonomy" id="55184"/>
    <lineage>
        <taxon>Eukaryota</taxon>
        <taxon>Viridiplantae</taxon>
        <taxon>Streptophyta</taxon>
        <taxon>Embryophyta</taxon>
        <taxon>Tracheophyta</taxon>
        <taxon>Spermatophyta</taxon>
        <taxon>Magnoliopsida</taxon>
        <taxon>Liliopsida</taxon>
        <taxon>Acoraceae</taxon>
        <taxon>Acorus</taxon>
    </lineage>
</organism>
<feature type="transmembrane region" description="Helical" evidence="2">
    <location>
        <begin position="1236"/>
        <end position="1256"/>
    </location>
</feature>
<sequence length="1312" mass="145549">MLSSSLLPTQALTTFSPRLTIYPSPNLPSPFSKTPSLSLRRRILSTHICNAGKNCLHEEGVEKVEEEGGQKKHEVLMYSVSPLPLLFFAALPVAKTVQSLFGPFVEIIKALNLPDWLVHWGHPGNMASAFLDFISLNPIFFFDRRRPVAPRRRCATVPPLHRLTPPPRRRRAAAAPPRAAAASPRAAAWPPRAAPSRRCTAPPSRCAVLSRRLGQPSRGCATLPHRLALLHHPAAPSSAARASSAPRPRRARAPSAPCSRPVRAVPAHTRPVRVCLRVISELRDPRGSALISPDFLGFCPGFGPGQHPGSPGNLSSQTSLSNKYRCFSKHISASPFDLVHSDVWGPSPIPSKGGNRYYVIFIDDFSRFTWIYLMHSRSELLPIYKSFATMVETQFSKRIKVFRSDCGGEYCSRAFRDFLSSQGTLPQLSTPYAHQQNGVAERKHRHILETTRSLLLSASVPVQFWGEAVLTSVYLINRTPSSITAGISPFQRLYHNPPDYSRLRVFGCTCFVLLPPLERTKLSPRSTMCVFLGYSNEIKGYRCYDPVARRLRTSCHVTFFESHPYYALRSPPVPLPPSTVEEVTFLDFSIPDFSSSSFAPQSSTPSVPVHSSSSVPSSPLPSSDDSRGTVLPTPTPVPDAASPEDDSASAPVAPRRNPPRARRPPQRLSLVASDSFSPSFQCFLSAVSTHWEPQSYREAVGIPEWEGAMAEELSALQRTHTWKIVPLPPGKTPISCKWVYKIKTNSDGSIERHKARLVARGFTQQHGIDYDETFAPVAKMTTVRTLISVASVRQWPIYQLDVKNAFLHGDLSEEVYMTPPPGLPHSSGHVCHLHRALYGLKQAPRAWFARFTDAICAAGFASSSSDQLYLFTPLLVKQHLQRQFEMKDLGKLRYFLGLEVASAPRGYLLSQRKYTADLIDRACLTDDRISPTPIELHAKLRPDDGEPLSDVTRYRQLVGSLVYLTVTRPDIAYAVHIVSQFVAAPRTVHYAQFFGSYAIYVALYLVLCCYRLLLLLNFALILMLIGQEMSQIENPQLVYVFLGDSLISWKAKKQDIVSRSSAEAEYRAMASATAEVVWLRRLISDMGVILPASTPLFCDNKSAIQIASNPVFHERTKHIEIDCHFVRHHFIAGTISLPYISSSLQLSDFFTKSHTLQRHDFLLSKLSAVVLFAMGGYGTYLGFRIRFSDDVEEKAMAKDLHPKLLAGMFFFFALGATGGVTSLLTSDKPIFESPHAVTGLVGLSLLTIQTVLPALFEGNPGLRNIHGLLGSGIMALFLVHAALGKRVAWFDANRLNTYVMGLGRSPSCWRIE</sequence>
<dbReference type="CDD" id="cd09272">
    <property type="entry name" value="RNase_HI_RT_Ty1"/>
    <property type="match status" value="1"/>
</dbReference>
<evidence type="ECO:0000256" key="2">
    <source>
        <dbReference type="SAM" id="Phobius"/>
    </source>
</evidence>
<feature type="compositionally biased region" description="Low complexity" evidence="1">
    <location>
        <begin position="233"/>
        <end position="246"/>
    </location>
</feature>
<feature type="compositionally biased region" description="Low complexity" evidence="1">
    <location>
        <begin position="253"/>
        <end position="262"/>
    </location>
</feature>
<dbReference type="Pfam" id="PF13301">
    <property type="entry name" value="DUF4079"/>
    <property type="match status" value="1"/>
</dbReference>
<dbReference type="Pfam" id="PF07727">
    <property type="entry name" value="RVT_2"/>
    <property type="match status" value="1"/>
</dbReference>
<evidence type="ECO:0000313" key="5">
    <source>
        <dbReference type="Proteomes" id="UP001179952"/>
    </source>
</evidence>
<dbReference type="PANTHER" id="PTHR36738">
    <property type="entry name" value="EXPRESSED PROTEIN"/>
    <property type="match status" value="1"/>
</dbReference>
<accession>A0AAV9A8F6</accession>
<proteinExistence type="predicted"/>
<gene>
    <name evidence="4" type="ORF">QJS04_geneDACA002146</name>
</gene>
<dbReference type="Proteomes" id="UP001179952">
    <property type="component" value="Unassembled WGS sequence"/>
</dbReference>
<feature type="compositionally biased region" description="Low complexity" evidence="1">
    <location>
        <begin position="173"/>
        <end position="198"/>
    </location>
</feature>
<feature type="region of interest" description="Disordered" evidence="1">
    <location>
        <begin position="233"/>
        <end position="262"/>
    </location>
</feature>
<feature type="transmembrane region" description="Helical" evidence="2">
    <location>
        <begin position="1162"/>
        <end position="1183"/>
    </location>
</feature>
<name>A0AAV9A8F6_ACOGR</name>
<dbReference type="SUPFAM" id="SSF56672">
    <property type="entry name" value="DNA/RNA polymerases"/>
    <property type="match status" value="1"/>
</dbReference>
<dbReference type="InterPro" id="IPR036397">
    <property type="entry name" value="RNaseH_sf"/>
</dbReference>
<dbReference type="InterPro" id="IPR013103">
    <property type="entry name" value="RVT_2"/>
</dbReference>
<dbReference type="Pfam" id="PF25597">
    <property type="entry name" value="SH3_retrovirus"/>
    <property type="match status" value="1"/>
</dbReference>
<dbReference type="PROSITE" id="PS50994">
    <property type="entry name" value="INTEGRASE"/>
    <property type="match status" value="1"/>
</dbReference>
<keyword evidence="5" id="KW-1185">Reference proteome</keyword>
<feature type="region of interest" description="Disordered" evidence="1">
    <location>
        <begin position="604"/>
        <end position="665"/>
    </location>
</feature>
<dbReference type="InterPro" id="IPR025067">
    <property type="entry name" value="DUF4079"/>
</dbReference>
<feature type="region of interest" description="Disordered" evidence="1">
    <location>
        <begin position="157"/>
        <end position="201"/>
    </location>
</feature>
<dbReference type="InterPro" id="IPR043502">
    <property type="entry name" value="DNA/RNA_pol_sf"/>
</dbReference>
<dbReference type="InterPro" id="IPR057670">
    <property type="entry name" value="SH3_retrovirus"/>
</dbReference>
<feature type="transmembrane region" description="Helical" evidence="2">
    <location>
        <begin position="997"/>
        <end position="1025"/>
    </location>
</feature>
<reference evidence="4" key="1">
    <citation type="journal article" date="2023" name="Nat. Commun.">
        <title>Diploid and tetraploid genomes of Acorus and the evolution of monocots.</title>
        <authorList>
            <person name="Ma L."/>
            <person name="Liu K.W."/>
            <person name="Li Z."/>
            <person name="Hsiao Y.Y."/>
            <person name="Qi Y."/>
            <person name="Fu T."/>
            <person name="Tang G.D."/>
            <person name="Zhang D."/>
            <person name="Sun W.H."/>
            <person name="Liu D.K."/>
            <person name="Li Y."/>
            <person name="Chen G.Z."/>
            <person name="Liu X.D."/>
            <person name="Liao X.Y."/>
            <person name="Jiang Y.T."/>
            <person name="Yu X."/>
            <person name="Hao Y."/>
            <person name="Huang J."/>
            <person name="Zhao X.W."/>
            <person name="Ke S."/>
            <person name="Chen Y.Y."/>
            <person name="Wu W.L."/>
            <person name="Hsu J.L."/>
            <person name="Lin Y.F."/>
            <person name="Huang M.D."/>
            <person name="Li C.Y."/>
            <person name="Huang L."/>
            <person name="Wang Z.W."/>
            <person name="Zhao X."/>
            <person name="Zhong W.Y."/>
            <person name="Peng D.H."/>
            <person name="Ahmad S."/>
            <person name="Lan S."/>
            <person name="Zhang J.S."/>
            <person name="Tsai W.C."/>
            <person name="Van de Peer Y."/>
            <person name="Liu Z.J."/>
        </authorList>
    </citation>
    <scope>NUCLEOTIDE SEQUENCE</scope>
    <source>
        <strain evidence="4">SCP</strain>
    </source>
</reference>
<evidence type="ECO:0000313" key="4">
    <source>
        <dbReference type="EMBL" id="KAK1260381.1"/>
    </source>
</evidence>
<evidence type="ECO:0000256" key="1">
    <source>
        <dbReference type="SAM" id="MobiDB-lite"/>
    </source>
</evidence>
<dbReference type="InterPro" id="IPR012337">
    <property type="entry name" value="RNaseH-like_sf"/>
</dbReference>
<dbReference type="InterPro" id="IPR001584">
    <property type="entry name" value="Integrase_cat-core"/>
</dbReference>
<dbReference type="PANTHER" id="PTHR36738:SF1">
    <property type="entry name" value="EXPRESSED PROTEIN"/>
    <property type="match status" value="1"/>
</dbReference>
<keyword evidence="2" id="KW-1133">Transmembrane helix</keyword>
<comment type="caution">
    <text evidence="4">The sequence shown here is derived from an EMBL/GenBank/DDBJ whole genome shotgun (WGS) entry which is preliminary data.</text>
</comment>
<reference evidence="4" key="2">
    <citation type="submission" date="2023-06" db="EMBL/GenBank/DDBJ databases">
        <authorList>
            <person name="Ma L."/>
            <person name="Liu K.-W."/>
            <person name="Li Z."/>
            <person name="Hsiao Y.-Y."/>
            <person name="Qi Y."/>
            <person name="Fu T."/>
            <person name="Tang G."/>
            <person name="Zhang D."/>
            <person name="Sun W.-H."/>
            <person name="Liu D.-K."/>
            <person name="Li Y."/>
            <person name="Chen G.-Z."/>
            <person name="Liu X.-D."/>
            <person name="Liao X.-Y."/>
            <person name="Jiang Y.-T."/>
            <person name="Yu X."/>
            <person name="Hao Y."/>
            <person name="Huang J."/>
            <person name="Zhao X.-W."/>
            <person name="Ke S."/>
            <person name="Chen Y.-Y."/>
            <person name="Wu W.-L."/>
            <person name="Hsu J.-L."/>
            <person name="Lin Y.-F."/>
            <person name="Huang M.-D."/>
            <person name="Li C.-Y."/>
            <person name="Huang L."/>
            <person name="Wang Z.-W."/>
            <person name="Zhao X."/>
            <person name="Zhong W.-Y."/>
            <person name="Peng D.-H."/>
            <person name="Ahmad S."/>
            <person name="Lan S."/>
            <person name="Zhang J.-S."/>
            <person name="Tsai W.-C."/>
            <person name="Van De Peer Y."/>
            <person name="Liu Z.-J."/>
        </authorList>
    </citation>
    <scope>NUCLEOTIDE SEQUENCE</scope>
    <source>
        <strain evidence="4">SCP</strain>
        <tissue evidence="4">Leaves</tissue>
    </source>
</reference>
<keyword evidence="2" id="KW-0812">Transmembrane</keyword>
<keyword evidence="2" id="KW-0472">Membrane</keyword>
<dbReference type="GO" id="GO:0016020">
    <property type="term" value="C:membrane"/>
    <property type="evidence" value="ECO:0007669"/>
    <property type="project" value="TreeGrafter"/>
</dbReference>
<feature type="domain" description="Integrase catalytic" evidence="3">
    <location>
        <begin position="331"/>
        <end position="497"/>
    </location>
</feature>
<feature type="transmembrane region" description="Helical" evidence="2">
    <location>
        <begin position="1268"/>
        <end position="1284"/>
    </location>
</feature>